<accession>A0A7S7SKM1</accession>
<dbReference type="AlphaFoldDB" id="A0A7S7SKM1"/>
<sequence>MSSKLAATMMMSLLALCAGALPAQQEPTAQQEKRERAQERLQQIKDRLKLTPEQSEQVRPIVTEEFQRLKEIRDKHSGDSNRRGKMKMAREMRDVQSDADSKLSKVLSKTQMDELKKMRAEWRQQMRDRAGKQ</sequence>
<dbReference type="RefSeq" id="WP_194450141.1">
    <property type="nucleotide sequence ID" value="NZ_CP063849.1"/>
</dbReference>
<feature type="region of interest" description="Disordered" evidence="1">
    <location>
        <begin position="69"/>
        <end position="114"/>
    </location>
</feature>
<dbReference type="EMBL" id="CP063849">
    <property type="protein sequence ID" value="QOY88479.1"/>
    <property type="molecule type" value="Genomic_DNA"/>
</dbReference>
<evidence type="ECO:0000313" key="4">
    <source>
        <dbReference type="Proteomes" id="UP000593892"/>
    </source>
</evidence>
<proteinExistence type="predicted"/>
<evidence type="ECO:0000256" key="1">
    <source>
        <dbReference type="SAM" id="MobiDB-lite"/>
    </source>
</evidence>
<reference evidence="3 4" key="1">
    <citation type="submission" date="2020-10" db="EMBL/GenBank/DDBJ databases">
        <title>Complete genome sequence of Paludibaculum fermentans P105T, a facultatively anaerobic acidobacterium capable of dissimilatory Fe(III) reduction.</title>
        <authorList>
            <person name="Dedysh S.N."/>
            <person name="Beletsky A.V."/>
            <person name="Kulichevskaya I.S."/>
            <person name="Mardanov A.V."/>
            <person name="Ravin N.V."/>
        </authorList>
    </citation>
    <scope>NUCLEOTIDE SEQUENCE [LARGE SCALE GENOMIC DNA]</scope>
    <source>
        <strain evidence="3 4">P105</strain>
    </source>
</reference>
<name>A0A7S7SKM1_PALFE</name>
<evidence type="ECO:0008006" key="5">
    <source>
        <dbReference type="Google" id="ProtNLM"/>
    </source>
</evidence>
<evidence type="ECO:0000313" key="3">
    <source>
        <dbReference type="EMBL" id="QOY88479.1"/>
    </source>
</evidence>
<keyword evidence="2" id="KW-0732">Signal</keyword>
<gene>
    <name evidence="3" type="ORF">IRI77_00505</name>
</gene>
<feature type="chain" id="PRO_5032404891" description="LTXXQ motif family protein" evidence="2">
    <location>
        <begin position="21"/>
        <end position="133"/>
    </location>
</feature>
<protein>
    <recommendedName>
        <fullName evidence="5">LTXXQ motif family protein</fullName>
    </recommendedName>
</protein>
<organism evidence="3 4">
    <name type="scientific">Paludibaculum fermentans</name>
    <dbReference type="NCBI Taxonomy" id="1473598"/>
    <lineage>
        <taxon>Bacteria</taxon>
        <taxon>Pseudomonadati</taxon>
        <taxon>Acidobacteriota</taxon>
        <taxon>Terriglobia</taxon>
        <taxon>Bryobacterales</taxon>
        <taxon>Bryobacteraceae</taxon>
        <taxon>Paludibaculum</taxon>
    </lineage>
</organism>
<feature type="compositionally biased region" description="Basic and acidic residues" evidence="1">
    <location>
        <begin position="69"/>
        <end position="103"/>
    </location>
</feature>
<keyword evidence="4" id="KW-1185">Reference proteome</keyword>
<feature type="signal peptide" evidence="2">
    <location>
        <begin position="1"/>
        <end position="20"/>
    </location>
</feature>
<dbReference type="Proteomes" id="UP000593892">
    <property type="component" value="Chromosome"/>
</dbReference>
<evidence type="ECO:0000256" key="2">
    <source>
        <dbReference type="SAM" id="SignalP"/>
    </source>
</evidence>
<dbReference type="KEGG" id="pfer:IRI77_00505"/>